<dbReference type="EMBL" id="DRUB01000089">
    <property type="protein sequence ID" value="HHR96119.1"/>
    <property type="molecule type" value="Genomic_DNA"/>
</dbReference>
<gene>
    <name evidence="3" type="ORF">ENL47_04750</name>
    <name evidence="2" type="ORF">ENM84_00650</name>
</gene>
<keyword evidence="1" id="KW-0472">Membrane</keyword>
<accession>A0A7C5Z0E7</accession>
<evidence type="ECO:0000313" key="3">
    <source>
        <dbReference type="EMBL" id="HHR96119.1"/>
    </source>
</evidence>
<feature type="transmembrane region" description="Helical" evidence="1">
    <location>
        <begin position="20"/>
        <end position="39"/>
    </location>
</feature>
<evidence type="ECO:0000256" key="1">
    <source>
        <dbReference type="SAM" id="Phobius"/>
    </source>
</evidence>
<reference evidence="3" key="1">
    <citation type="journal article" date="2020" name="mSystems">
        <title>Genome- and Community-Level Interaction Insights into Carbon Utilization and Element Cycling Functions of Hydrothermarchaeota in Hydrothermal Sediment.</title>
        <authorList>
            <person name="Zhou Z."/>
            <person name="Liu Y."/>
            <person name="Xu W."/>
            <person name="Pan J."/>
            <person name="Luo Z.H."/>
            <person name="Li M."/>
        </authorList>
    </citation>
    <scope>NUCLEOTIDE SEQUENCE [LARGE SCALE GENOMIC DNA]</scope>
    <source>
        <strain evidence="3">SpSt-1</strain>
        <strain evidence="2">SpSt-1121</strain>
    </source>
</reference>
<evidence type="ECO:0000313" key="2">
    <source>
        <dbReference type="EMBL" id="HHP81151.1"/>
    </source>
</evidence>
<comment type="caution">
    <text evidence="3">The sequence shown here is derived from an EMBL/GenBank/DDBJ whole genome shotgun (WGS) entry which is preliminary data.</text>
</comment>
<protein>
    <submittedName>
        <fullName evidence="3">Uncharacterized protein</fullName>
    </submittedName>
</protein>
<organism evidence="3">
    <name type="scientific">Ignisphaera aggregans</name>
    <dbReference type="NCBI Taxonomy" id="334771"/>
    <lineage>
        <taxon>Archaea</taxon>
        <taxon>Thermoproteota</taxon>
        <taxon>Thermoprotei</taxon>
        <taxon>Desulfurococcales</taxon>
        <taxon>Desulfurococcaceae</taxon>
        <taxon>Ignisphaera</taxon>
    </lineage>
</organism>
<keyword evidence="1" id="KW-0812">Transmembrane</keyword>
<name>A0A7C5Z0E7_9CREN</name>
<dbReference type="AlphaFoldDB" id="A0A7C5Z0E7"/>
<sequence length="98" mass="11229">MSYSMASIIQRLIERLQRRIEYTLVFSKGFYSALIGNIIKIHSYIAREDVVVKRLKSIALYTLKLQCSLEDALSATSILLELFTAVSIILIVVLIWHL</sequence>
<feature type="transmembrane region" description="Helical" evidence="1">
    <location>
        <begin position="78"/>
        <end position="96"/>
    </location>
</feature>
<dbReference type="EMBL" id="DRZI01000023">
    <property type="protein sequence ID" value="HHP81151.1"/>
    <property type="molecule type" value="Genomic_DNA"/>
</dbReference>
<proteinExistence type="predicted"/>
<keyword evidence="1" id="KW-1133">Transmembrane helix</keyword>